<accession>A0A8K0RBQ4</accession>
<dbReference type="PANTHER" id="PTHR31138:SF4">
    <property type="entry name" value="DUF5923 DOMAIN-CONTAINING PROTEIN"/>
    <property type="match status" value="1"/>
</dbReference>
<protein>
    <recommendedName>
        <fullName evidence="6">Bactericidal permeability-increasing protein</fullName>
    </recommendedName>
</protein>
<dbReference type="OrthoDB" id="5407957at2759"/>
<dbReference type="Pfam" id="PF14613">
    <property type="entry name" value="HAM1_C"/>
    <property type="match status" value="1"/>
</dbReference>
<feature type="region of interest" description="Disordered" evidence="1">
    <location>
        <begin position="192"/>
        <end position="219"/>
    </location>
</feature>
<evidence type="ECO:0000259" key="2">
    <source>
        <dbReference type="Pfam" id="PF14613"/>
    </source>
</evidence>
<dbReference type="InterPro" id="IPR045967">
    <property type="entry name" value="HAM1-like_N"/>
</dbReference>
<keyword evidence="5" id="KW-1185">Reference proteome</keyword>
<proteinExistence type="predicted"/>
<name>A0A8K0RBQ4_9PLEO</name>
<sequence>MSSCLGFGRKRDDEHQPLLPQYRDDTVLQREVHQKLHSYQMIRALTLGFMPSNEQVIINLRTVLAADILNPDNPDLSDSGRLLVKFTKQWLHQFIDLLEHKNGQDQIQDFIWYLTKARISVDVDDIARRTTKSRAKADATAAYASLQTVGSLLLTNTDFRIFLSDLNTVGREVFRDSAFTLSNVAKKAAKKIEPSQAEQKALKEPGADEGAAPSAQELENEVTEVAQVVGNGVAKVAKRAENSTVQKLQGEEGDTLMYRLKKTITNLRQKRDYSESVSTLSLLLKRYAMAYSRTVEDAVNTIQEDVEPNPAMEKAVKNFWTFLSSFGDHEEWTKLEDDFHKVLEHSRNDPEFEDLLTDIGNSLQKLLTDPDFFDHADEKFQELRKKSRDVGTESSLRQDVDVFFGQAQATFMSVAHDEDIAKLIKSTLRIWGILSPNHSVANKALIQDSINIFVPLLIQYIQYIPIPRLEVSTPEVDLLLENLIIEPGKTVNHTSFLPFRFRVETYNDFELRKARFRVASKVTSKFTIKIDGLSMRADEIGFLMRAHSGLIRLADEGIASFQLDERGIDIHLDVEIAKEKMEQILTLRAVRVHIHKLSYTLRKSKFSLLGWLFKPLLRPIIRKVMERQMAKGIADAIHAANRELLFFRERLRATRISDPDDVKTFFKAIMTRLTPADDPDLYTRVGVAPKGKGVFAGKYAPGSVVKLWEEEGRRAEERIDDWDEGGWRNDVFDIHTQMLS</sequence>
<dbReference type="InterPro" id="IPR017943">
    <property type="entry name" value="Bactericidal_perm-incr_a/b_dom"/>
</dbReference>
<dbReference type="Proteomes" id="UP000813461">
    <property type="component" value="Unassembled WGS sequence"/>
</dbReference>
<reference evidence="4" key="1">
    <citation type="journal article" date="2021" name="Nat. Commun.">
        <title>Genetic determinants of endophytism in the Arabidopsis root mycobiome.</title>
        <authorList>
            <person name="Mesny F."/>
            <person name="Miyauchi S."/>
            <person name="Thiergart T."/>
            <person name="Pickel B."/>
            <person name="Atanasova L."/>
            <person name="Karlsson M."/>
            <person name="Huettel B."/>
            <person name="Barry K.W."/>
            <person name="Haridas S."/>
            <person name="Chen C."/>
            <person name="Bauer D."/>
            <person name="Andreopoulos W."/>
            <person name="Pangilinan J."/>
            <person name="LaButti K."/>
            <person name="Riley R."/>
            <person name="Lipzen A."/>
            <person name="Clum A."/>
            <person name="Drula E."/>
            <person name="Henrissat B."/>
            <person name="Kohler A."/>
            <person name="Grigoriev I.V."/>
            <person name="Martin F.M."/>
            <person name="Hacquard S."/>
        </authorList>
    </citation>
    <scope>NUCLEOTIDE SEQUENCE</scope>
    <source>
        <strain evidence="4">MPI-SDFR-AT-0120</strain>
    </source>
</reference>
<dbReference type="SUPFAM" id="SSF55394">
    <property type="entry name" value="Bactericidal permeability-increasing protein, BPI"/>
    <property type="match status" value="1"/>
</dbReference>
<feature type="domain" description="HAM1-like N-terminal" evidence="3">
    <location>
        <begin position="26"/>
        <end position="211"/>
    </location>
</feature>
<dbReference type="Gene3D" id="3.15.10.10">
    <property type="entry name" value="Bactericidal permeability-increasing protein, domain 1"/>
    <property type="match status" value="1"/>
</dbReference>
<dbReference type="GO" id="GO:0008289">
    <property type="term" value="F:lipid binding"/>
    <property type="evidence" value="ECO:0007669"/>
    <property type="project" value="InterPro"/>
</dbReference>
<feature type="domain" description="HAM1-like N-terminal" evidence="3">
    <location>
        <begin position="214"/>
        <end position="579"/>
    </location>
</feature>
<dbReference type="PANTHER" id="PTHR31138">
    <property type="entry name" value="CHROMOSOME 19, WHOLE GENOME SHOTGUN SEQUENCE"/>
    <property type="match status" value="1"/>
</dbReference>
<dbReference type="EMBL" id="JAGMVJ010000004">
    <property type="protein sequence ID" value="KAH7091259.1"/>
    <property type="molecule type" value="Genomic_DNA"/>
</dbReference>
<evidence type="ECO:0000313" key="4">
    <source>
        <dbReference type="EMBL" id="KAH7091259.1"/>
    </source>
</evidence>
<evidence type="ECO:0000256" key="1">
    <source>
        <dbReference type="SAM" id="MobiDB-lite"/>
    </source>
</evidence>
<gene>
    <name evidence="4" type="ORF">FB567DRAFT_464433</name>
</gene>
<organism evidence="4 5">
    <name type="scientific">Paraphoma chrysanthemicola</name>
    <dbReference type="NCBI Taxonomy" id="798071"/>
    <lineage>
        <taxon>Eukaryota</taxon>
        <taxon>Fungi</taxon>
        <taxon>Dikarya</taxon>
        <taxon>Ascomycota</taxon>
        <taxon>Pezizomycotina</taxon>
        <taxon>Dothideomycetes</taxon>
        <taxon>Pleosporomycetidae</taxon>
        <taxon>Pleosporales</taxon>
        <taxon>Pleosporineae</taxon>
        <taxon>Phaeosphaeriaceae</taxon>
        <taxon>Paraphoma</taxon>
    </lineage>
</organism>
<feature type="domain" description="HAM1-like C-terminal" evidence="2">
    <location>
        <begin position="592"/>
        <end position="672"/>
    </location>
</feature>
<dbReference type="Pfam" id="PF19343">
    <property type="entry name" value="HAM1_N"/>
    <property type="match status" value="2"/>
</dbReference>
<dbReference type="InterPro" id="IPR027842">
    <property type="entry name" value="HAM1-like_C"/>
</dbReference>
<evidence type="ECO:0008006" key="6">
    <source>
        <dbReference type="Google" id="ProtNLM"/>
    </source>
</evidence>
<evidence type="ECO:0000259" key="3">
    <source>
        <dbReference type="Pfam" id="PF19343"/>
    </source>
</evidence>
<comment type="caution">
    <text evidence="4">The sequence shown here is derived from an EMBL/GenBank/DDBJ whole genome shotgun (WGS) entry which is preliminary data.</text>
</comment>
<dbReference type="AlphaFoldDB" id="A0A8K0RBQ4"/>
<evidence type="ECO:0000313" key="5">
    <source>
        <dbReference type="Proteomes" id="UP000813461"/>
    </source>
</evidence>